<dbReference type="GO" id="GO:0016787">
    <property type="term" value="F:hydrolase activity"/>
    <property type="evidence" value="ECO:0007669"/>
    <property type="project" value="UniProtKB-KW"/>
</dbReference>
<reference evidence="1" key="1">
    <citation type="submission" date="2019-04" db="EMBL/GenBank/DDBJ databases">
        <authorList>
            <consortium name="Pathogen Informatics"/>
        </authorList>
    </citation>
    <scope>NUCLEOTIDE SEQUENCE</scope>
    <source>
        <strain evidence="1">NCTC9183</strain>
    </source>
</reference>
<dbReference type="Proteomes" id="UP000507695">
    <property type="component" value="Unassembled WGS sequence"/>
</dbReference>
<dbReference type="InterPro" id="IPR029058">
    <property type="entry name" value="AB_hydrolase_fold"/>
</dbReference>
<protein>
    <submittedName>
        <fullName evidence="1">2-hydroxy-6-ketonona-2,4-dienedioic acid hydrolase</fullName>
        <ecNumber evidence="1">3.7.1.14</ecNumber>
    </submittedName>
</protein>
<dbReference type="EMBL" id="CABDVL010000003">
    <property type="protein sequence ID" value="VTM56838.1"/>
    <property type="molecule type" value="Genomic_DNA"/>
</dbReference>
<dbReference type="EC" id="3.7.1.14" evidence="1"/>
<proteinExistence type="predicted"/>
<accession>A0A4P0Y4J8</accession>
<dbReference type="Gene3D" id="3.40.50.1820">
    <property type="entry name" value="alpha/beta hydrolase"/>
    <property type="match status" value="1"/>
</dbReference>
<dbReference type="SUPFAM" id="SSF53474">
    <property type="entry name" value="alpha/beta-Hydrolases"/>
    <property type="match status" value="1"/>
</dbReference>
<keyword evidence="1" id="KW-0378">Hydrolase</keyword>
<gene>
    <name evidence="1" type="primary">mhpC_1</name>
    <name evidence="1" type="ORF">NCTC9183_04319</name>
</gene>
<dbReference type="AlphaFoldDB" id="A0A4P0Y4J8"/>
<evidence type="ECO:0000313" key="1">
    <source>
        <dbReference type="EMBL" id="VTM56838.1"/>
    </source>
</evidence>
<organism evidence="1">
    <name type="scientific">Klebsiella pneumoniae</name>
    <dbReference type="NCBI Taxonomy" id="573"/>
    <lineage>
        <taxon>Bacteria</taxon>
        <taxon>Pseudomonadati</taxon>
        <taxon>Pseudomonadota</taxon>
        <taxon>Gammaproteobacteria</taxon>
        <taxon>Enterobacterales</taxon>
        <taxon>Enterobacteriaceae</taxon>
        <taxon>Klebsiella/Raoultella group</taxon>
        <taxon>Klebsiella</taxon>
        <taxon>Klebsiella pneumoniae complex</taxon>
    </lineage>
</organism>
<sequence length="149" mass="16332">MSLFTPMPTEGIKLLNALYREPTIENLKKMMSIFVFDTRDLTEALFEARLNNMLVAPRPSGQLRQEPGSQPEAVSLTLARGWAKSAPPTLIVWGRNDRFVPMDAGLRLLAGIARFGTAYLPATAATGRSGNMPTVLISWCSISSHGLKE</sequence>
<name>A0A4P0Y4J8_KLEPN</name>